<dbReference type="InterPro" id="IPR024252">
    <property type="entry name" value="DUF2528"/>
</dbReference>
<protein>
    <submittedName>
        <fullName evidence="1">Uncharacterized protein</fullName>
    </submittedName>
</protein>
<sequence length="184" mass="21082">MCTTTETQKWQCTNDNCKWIGTNDEKASVQKDSITKEFVCPLCKNPEFYKVSQEEEFSGRKEYIIDHDPTGGQLTVIIDFDFKLSSGDKVLDLISEMVNFWTGAEDNIDDFEGDVVKAFLKNLTHLSLVLQKQFNYNVKGIVDLFKSQEGYAPMDGSAGIEITRISEMELDYYDDYSFKVKNLD</sequence>
<proteinExistence type="predicted"/>
<organism evidence="1 2">
    <name type="scientific">Pustulibacterium marinum</name>
    <dbReference type="NCBI Taxonomy" id="1224947"/>
    <lineage>
        <taxon>Bacteria</taxon>
        <taxon>Pseudomonadati</taxon>
        <taxon>Bacteroidota</taxon>
        <taxon>Flavobacteriia</taxon>
        <taxon>Flavobacteriales</taxon>
        <taxon>Flavobacteriaceae</taxon>
        <taxon>Pustulibacterium</taxon>
    </lineage>
</organism>
<gene>
    <name evidence="1" type="ORF">SAMN05216480_10513</name>
</gene>
<name>A0A1I7GJY8_9FLAO</name>
<dbReference type="EMBL" id="FPBK01000005">
    <property type="protein sequence ID" value="SFU48739.1"/>
    <property type="molecule type" value="Genomic_DNA"/>
</dbReference>
<evidence type="ECO:0000313" key="1">
    <source>
        <dbReference type="EMBL" id="SFU48739.1"/>
    </source>
</evidence>
<dbReference type="Pfam" id="PF10800">
    <property type="entry name" value="DUF2528"/>
    <property type="match status" value="1"/>
</dbReference>
<dbReference type="AlphaFoldDB" id="A0A1I7GJY8"/>
<dbReference type="STRING" id="1224947.SAMN05216480_10513"/>
<reference evidence="1 2" key="1">
    <citation type="submission" date="2016-10" db="EMBL/GenBank/DDBJ databases">
        <authorList>
            <person name="de Groot N.N."/>
        </authorList>
    </citation>
    <scope>NUCLEOTIDE SEQUENCE [LARGE SCALE GENOMIC DNA]</scope>
    <source>
        <strain evidence="1 2">CGMCC 1.12333</strain>
    </source>
</reference>
<evidence type="ECO:0000313" key="2">
    <source>
        <dbReference type="Proteomes" id="UP000199138"/>
    </source>
</evidence>
<accession>A0A1I7GJY8</accession>
<dbReference type="RefSeq" id="WP_093024689.1">
    <property type="nucleotide sequence ID" value="NZ_FPBK01000005.1"/>
</dbReference>
<dbReference type="OrthoDB" id="6691880at2"/>
<keyword evidence="2" id="KW-1185">Reference proteome</keyword>
<dbReference type="Proteomes" id="UP000199138">
    <property type="component" value="Unassembled WGS sequence"/>
</dbReference>